<dbReference type="Gene3D" id="3.10.450.40">
    <property type="match status" value="1"/>
</dbReference>
<accession>A0A3E2TAS3</accession>
<name>A0A3E2TAS3_9FIRM</name>
<dbReference type="AlphaFoldDB" id="A0A3E2TAS3"/>
<dbReference type="SUPFAM" id="SSF160719">
    <property type="entry name" value="gpW/gp25-like"/>
    <property type="match status" value="1"/>
</dbReference>
<evidence type="ECO:0000313" key="2">
    <source>
        <dbReference type="Proteomes" id="UP000261140"/>
    </source>
</evidence>
<dbReference type="InterPro" id="IPR020288">
    <property type="entry name" value="Sheath_initiator"/>
</dbReference>
<sequence>MSRVYIPIPISGIEEEKEQPSLTYKLDLDTGRIVGKADGLEAVNQFILKALLTPRFHCLVYDNQYGSEIKDTVTDESATEELIRAEIPRLVEDALLCDGRILKVYDFEFKFNEDSCNVHFTADTIYGTTEVEEVI</sequence>
<comment type="caution">
    <text evidence="1">The sequence shown here is derived from an EMBL/GenBank/DDBJ whole genome shotgun (WGS) entry which is preliminary data.</text>
</comment>
<reference evidence="1 2" key="1">
    <citation type="submission" date="2018-08" db="EMBL/GenBank/DDBJ databases">
        <title>A genome reference for cultivated species of the human gut microbiota.</title>
        <authorList>
            <person name="Zou Y."/>
            <person name="Xue W."/>
            <person name="Luo G."/>
        </authorList>
    </citation>
    <scope>NUCLEOTIDE SEQUENCE [LARGE SCALE GENOMIC DNA]</scope>
    <source>
        <strain evidence="1 2">AF36-11AT</strain>
    </source>
</reference>
<gene>
    <name evidence="1" type="ORF">DWZ89_04720</name>
</gene>
<dbReference type="Pfam" id="PF10934">
    <property type="entry name" value="Sheath_initiator"/>
    <property type="match status" value="1"/>
</dbReference>
<dbReference type="EMBL" id="QVEQ01000003">
    <property type="protein sequence ID" value="RGB71809.1"/>
    <property type="molecule type" value="Genomic_DNA"/>
</dbReference>
<protein>
    <submittedName>
        <fullName evidence="1">DUF2634 domain-containing protein</fullName>
    </submittedName>
</protein>
<organism evidence="1 2">
    <name type="scientific">Faecalibacterium prausnitzii</name>
    <dbReference type="NCBI Taxonomy" id="853"/>
    <lineage>
        <taxon>Bacteria</taxon>
        <taxon>Bacillati</taxon>
        <taxon>Bacillota</taxon>
        <taxon>Clostridia</taxon>
        <taxon>Eubacteriales</taxon>
        <taxon>Oscillospiraceae</taxon>
        <taxon>Faecalibacterium</taxon>
    </lineage>
</organism>
<dbReference type="RefSeq" id="WP_117504984.1">
    <property type="nucleotide sequence ID" value="NZ_QVEQ01000003.1"/>
</dbReference>
<proteinExistence type="predicted"/>
<evidence type="ECO:0000313" key="1">
    <source>
        <dbReference type="EMBL" id="RGB71809.1"/>
    </source>
</evidence>
<dbReference type="Proteomes" id="UP000261140">
    <property type="component" value="Unassembled WGS sequence"/>
</dbReference>